<dbReference type="EMBL" id="FO818640">
    <property type="protein sequence ID" value="CDM93348.1"/>
    <property type="molecule type" value="Genomic_DNA"/>
</dbReference>
<protein>
    <submittedName>
        <fullName evidence="2">Uncharacterized protein</fullName>
    </submittedName>
</protein>
<dbReference type="RefSeq" id="WP_008057365.1">
    <property type="nucleotide sequence ID" value="NZ_FO818640.1"/>
</dbReference>
<reference evidence="2 3" key="1">
    <citation type="submission" date="2014-02" db="EMBL/GenBank/DDBJ databases">
        <authorList>
            <person name="Genoscope - CEA"/>
        </authorList>
    </citation>
    <scope>NUCLEOTIDE SEQUENCE [LARGE SCALE GENOMIC DNA]</scope>
    <source>
        <strain evidence="2 3">PCC 8005</strain>
    </source>
</reference>
<evidence type="ECO:0000256" key="1">
    <source>
        <dbReference type="SAM" id="MobiDB-lite"/>
    </source>
</evidence>
<organism evidence="2 3">
    <name type="scientific">Limnospira indica PCC 8005</name>
    <dbReference type="NCBI Taxonomy" id="376219"/>
    <lineage>
        <taxon>Bacteria</taxon>
        <taxon>Bacillati</taxon>
        <taxon>Cyanobacteriota</taxon>
        <taxon>Cyanophyceae</taxon>
        <taxon>Oscillatoriophycideae</taxon>
        <taxon>Oscillatoriales</taxon>
        <taxon>Sirenicapillariaceae</taxon>
        <taxon>Limnospira</taxon>
    </lineage>
</organism>
<dbReference type="Proteomes" id="UP000032946">
    <property type="component" value="Chromosome"/>
</dbReference>
<feature type="compositionally biased region" description="Basic and acidic residues" evidence="1">
    <location>
        <begin position="509"/>
        <end position="525"/>
    </location>
</feature>
<feature type="region of interest" description="Disordered" evidence="1">
    <location>
        <begin position="486"/>
        <end position="531"/>
    </location>
</feature>
<proteinExistence type="predicted"/>
<keyword evidence="3" id="KW-1185">Reference proteome</keyword>
<evidence type="ECO:0000313" key="3">
    <source>
        <dbReference type="Proteomes" id="UP000032946"/>
    </source>
</evidence>
<accession>A0A9P1KCW0</accession>
<gene>
    <name evidence="2" type="ORF">ARTHRO_11021</name>
</gene>
<evidence type="ECO:0000313" key="2">
    <source>
        <dbReference type="EMBL" id="CDM93348.1"/>
    </source>
</evidence>
<name>A0A9P1KCW0_9CYAN</name>
<sequence length="531" mass="57143">MAFSELFPLDHNFIPGAMVSGTVGSLIDNGDDFLFYPINGSEVIVDVSPLPAWQLGLMPGEIITLQVGEWNGREIDTNNIIRPDGSTVLGLSNIPPMTVPPNIDPLTGVGLTTLSGTVISQAEPDSFFFQSDIRPILVDAIPQGEGMVSVIPGEILTIVGNFDDYDFDAYSLTRLDGSAVVPLQPMMAFPPASIPPVTPEFLTLSGTVISQTEPDSFFFQSDIGPILVDAIPQGEGMVSVIPGEILTIVGNFDDYDFDAYSLTRLDGSAVLPLQPMMAFPPASIPPVTPEFLTLSGTVISQTEPDSFFFQSDIGPILVDAIPQGEGMVSVIPGEILTIVGNFDDYDFDAYSLTRLDGSAVLPLQPMMAFPPASIPPVNPEFLTLSGTVISQTEPDSFFFQSDIGPILVDAIPQGEGMVSVIPGEILTIVGNFDDYDFDAYSLTRLDGSAVLPLQPMMAFPPASIPPVTPVLSNRIQMEITDINNPGFAPINNIPNPPLNPGNRTSPTVGDRDYDYDRPDFDYDHGRSRRFN</sequence>
<dbReference type="AlphaFoldDB" id="A0A9P1KCW0"/>